<protein>
    <submittedName>
        <fullName evidence="1">Uncharacterized protein</fullName>
    </submittedName>
</protein>
<dbReference type="HOGENOM" id="CLU_3408538_0_0_6"/>
<organism evidence="1 2">
    <name type="scientific">Azotobacter vinelandii (strain DJ / ATCC BAA-1303)</name>
    <dbReference type="NCBI Taxonomy" id="322710"/>
    <lineage>
        <taxon>Bacteria</taxon>
        <taxon>Pseudomonadati</taxon>
        <taxon>Pseudomonadota</taxon>
        <taxon>Gammaproteobacteria</taxon>
        <taxon>Pseudomonadales</taxon>
        <taxon>Pseudomonadaceae</taxon>
        <taxon>Azotobacter</taxon>
    </lineage>
</organism>
<accession>C1DN80</accession>
<proteinExistence type="predicted"/>
<dbReference type="AlphaFoldDB" id="C1DN80"/>
<evidence type="ECO:0000313" key="1">
    <source>
        <dbReference type="EMBL" id="ACO79247.1"/>
    </source>
</evidence>
<gene>
    <name evidence="1" type="ordered locus">Avin_30830</name>
</gene>
<sequence>MARMARGKVMVFSRRKDKSQASFIVRESF</sequence>
<keyword evidence="2" id="KW-1185">Reference proteome</keyword>
<dbReference type="Proteomes" id="UP000002424">
    <property type="component" value="Chromosome"/>
</dbReference>
<name>C1DN80_AZOVD</name>
<reference evidence="1 2" key="1">
    <citation type="journal article" date="2009" name="J. Bacteriol.">
        <title>Genome sequence of Azotobacter vinelandii, an obligate aerobe specialized to support diverse anaerobic metabolic processes.</title>
        <authorList>
            <person name="Setubal J.C."/>
            <person name="dos Santos P."/>
            <person name="Goldman B.S."/>
            <person name="Ertesvag H."/>
            <person name="Espin G."/>
            <person name="Rubio L.M."/>
            <person name="Valla S."/>
            <person name="Almeida N.F."/>
            <person name="Balasubramanian D."/>
            <person name="Cromes L."/>
            <person name="Curatti L."/>
            <person name="Du Z."/>
            <person name="Godsy E."/>
            <person name="Goodner B."/>
            <person name="Hellner-Burris K."/>
            <person name="Hernandez J.A."/>
            <person name="Houmiel K."/>
            <person name="Imperial J."/>
            <person name="Kennedy C."/>
            <person name="Larson T.J."/>
            <person name="Latreille P."/>
            <person name="Ligon L.S."/>
            <person name="Lu J."/>
            <person name="Maerk M."/>
            <person name="Miller N.M."/>
            <person name="Norton S."/>
            <person name="O'Carroll I.P."/>
            <person name="Paulsen I."/>
            <person name="Raulfs E.C."/>
            <person name="Roemer R."/>
            <person name="Rosser J."/>
            <person name="Segura D."/>
            <person name="Slater S."/>
            <person name="Stricklin S.L."/>
            <person name="Studholme D.J."/>
            <person name="Sun J."/>
            <person name="Viana C.J."/>
            <person name="Wallin E."/>
            <person name="Wang B."/>
            <person name="Wheeler C."/>
            <person name="Zhu H."/>
            <person name="Dean D.R."/>
            <person name="Dixon R."/>
            <person name="Wood D."/>
        </authorList>
    </citation>
    <scope>NUCLEOTIDE SEQUENCE [LARGE SCALE GENOMIC DNA]</scope>
    <source>
        <strain evidence="2">DJ / ATCC BAA-1303</strain>
    </source>
</reference>
<dbReference type="EnsemblBacteria" id="ACO79247">
    <property type="protein sequence ID" value="ACO79247"/>
    <property type="gene ID" value="Avin_30830"/>
</dbReference>
<dbReference type="EMBL" id="CP001157">
    <property type="protein sequence ID" value="ACO79247.1"/>
    <property type="molecule type" value="Genomic_DNA"/>
</dbReference>
<dbReference type="KEGG" id="avn:Avin_30830"/>
<evidence type="ECO:0000313" key="2">
    <source>
        <dbReference type="Proteomes" id="UP000002424"/>
    </source>
</evidence>